<dbReference type="InterPro" id="IPR043129">
    <property type="entry name" value="ATPase_NBD"/>
</dbReference>
<dbReference type="Proteomes" id="UP000887578">
    <property type="component" value="Unplaced"/>
</dbReference>
<sequence length="478" mass="53961">MTIHVGMEPYSGIISYYNGVENIINSGIKHVEKDHIRKASIMYEMLKLKADGKQLGCACVFLSENYDNEIRKRFIEEGFKVGFKIVEIINIATAIYLTTMSQINYNPLNGNILSDLCTTEKSITLSKADKIDFEFKIDENEIYSVFFKSADKNIKSPTPTMPTPTTYKKTSTAVKGVNENNKGETLLPSYVAYDEKNVKCGNVVVHRLRYFSKSTIFDSKRIIGRSLDDIEIDEKWPFILFYENNEVYMQIDAFNGKRKLKAEQIAADLLKHIKLKSEDFQGFPLNKVVITVPAAFTEAQKNATMEAAKLAGFKNIKLLPEPVAAAAAYFINRPMTKNPNVFLLDLGGGTLDICVFKVENDKIKVISNTGDSKLGSANFDTILINYFKSVLDSKYGISASKDKKYKLMLASQRIKEDLTSITNISLDVEEIDISKEGQIVISREEFERMAKPLLNKIRNTIQSALYISKYDANQIDKV</sequence>
<reference evidence="5" key="1">
    <citation type="submission" date="2022-11" db="UniProtKB">
        <authorList>
            <consortium name="WormBaseParasite"/>
        </authorList>
    </citation>
    <scope>IDENTIFICATION</scope>
</reference>
<dbReference type="SUPFAM" id="SSF53067">
    <property type="entry name" value="Actin-like ATPase domain"/>
    <property type="match status" value="2"/>
</dbReference>
<evidence type="ECO:0000313" key="5">
    <source>
        <dbReference type="WBParaSite" id="PDA_v2.g26256.t1"/>
    </source>
</evidence>
<dbReference type="InterPro" id="IPR013126">
    <property type="entry name" value="Hsp_70_fam"/>
</dbReference>
<protein>
    <submittedName>
        <fullName evidence="5">Heat shock protein 70</fullName>
    </submittedName>
</protein>
<dbReference type="Pfam" id="PF00012">
    <property type="entry name" value="HSP70"/>
    <property type="match status" value="1"/>
</dbReference>
<dbReference type="WBParaSite" id="PDA_v2.g26256.t1">
    <property type="protein sequence ID" value="PDA_v2.g26256.t1"/>
    <property type="gene ID" value="PDA_v2.g26256"/>
</dbReference>
<evidence type="ECO:0000256" key="1">
    <source>
        <dbReference type="ARBA" id="ARBA00007381"/>
    </source>
</evidence>
<dbReference type="GO" id="GO:0005524">
    <property type="term" value="F:ATP binding"/>
    <property type="evidence" value="ECO:0007669"/>
    <property type="project" value="UniProtKB-KW"/>
</dbReference>
<dbReference type="Gene3D" id="3.30.420.40">
    <property type="match status" value="2"/>
</dbReference>
<dbReference type="Gene3D" id="3.90.640.10">
    <property type="entry name" value="Actin, Chain A, domain 4"/>
    <property type="match status" value="1"/>
</dbReference>
<evidence type="ECO:0000313" key="4">
    <source>
        <dbReference type="Proteomes" id="UP000887578"/>
    </source>
</evidence>
<dbReference type="PANTHER" id="PTHR45639">
    <property type="entry name" value="HSC70CB, ISOFORM G-RELATED"/>
    <property type="match status" value="1"/>
</dbReference>
<dbReference type="GO" id="GO:0140662">
    <property type="term" value="F:ATP-dependent protein folding chaperone"/>
    <property type="evidence" value="ECO:0007669"/>
    <property type="project" value="InterPro"/>
</dbReference>
<keyword evidence="4" id="KW-1185">Reference proteome</keyword>
<name>A0A914QAP6_9BILA</name>
<dbReference type="Gene3D" id="3.30.30.30">
    <property type="match status" value="1"/>
</dbReference>
<keyword evidence="2" id="KW-0547">Nucleotide-binding</keyword>
<evidence type="ECO:0000256" key="2">
    <source>
        <dbReference type="ARBA" id="ARBA00022741"/>
    </source>
</evidence>
<evidence type="ECO:0000256" key="3">
    <source>
        <dbReference type="ARBA" id="ARBA00022840"/>
    </source>
</evidence>
<proteinExistence type="inferred from homology"/>
<organism evidence="4 5">
    <name type="scientific">Panagrolaimus davidi</name>
    <dbReference type="NCBI Taxonomy" id="227884"/>
    <lineage>
        <taxon>Eukaryota</taxon>
        <taxon>Metazoa</taxon>
        <taxon>Ecdysozoa</taxon>
        <taxon>Nematoda</taxon>
        <taxon>Chromadorea</taxon>
        <taxon>Rhabditida</taxon>
        <taxon>Tylenchina</taxon>
        <taxon>Panagrolaimomorpha</taxon>
        <taxon>Panagrolaimoidea</taxon>
        <taxon>Panagrolaimidae</taxon>
        <taxon>Panagrolaimus</taxon>
    </lineage>
</organism>
<accession>A0A914QAP6</accession>
<dbReference type="AlphaFoldDB" id="A0A914QAP6"/>
<comment type="similarity">
    <text evidence="1">Belongs to the heat shock protein 70 family.</text>
</comment>
<keyword evidence="3" id="KW-0067">ATP-binding</keyword>
<dbReference type="PRINTS" id="PR00301">
    <property type="entry name" value="HEATSHOCK70"/>
</dbReference>